<dbReference type="GO" id="GO:0016787">
    <property type="term" value="F:hydrolase activity"/>
    <property type="evidence" value="ECO:0007669"/>
    <property type="project" value="UniProtKB-KW"/>
</dbReference>
<dbReference type="Gene3D" id="3.40.50.300">
    <property type="entry name" value="P-loop containing nucleotide triphosphate hydrolases"/>
    <property type="match status" value="2"/>
</dbReference>
<evidence type="ECO:0000256" key="2">
    <source>
        <dbReference type="ARBA" id="ARBA00022840"/>
    </source>
</evidence>
<protein>
    <recommendedName>
        <fullName evidence="3">Helicase ATP-binding domain-containing protein</fullName>
    </recommendedName>
</protein>
<dbReference type="PROSITE" id="PS51192">
    <property type="entry name" value="HELICASE_ATP_BIND_1"/>
    <property type="match status" value="1"/>
</dbReference>
<keyword evidence="5" id="KW-1185">Reference proteome</keyword>
<dbReference type="CDD" id="cd18795">
    <property type="entry name" value="SF2_C_Ski2"/>
    <property type="match status" value="1"/>
</dbReference>
<dbReference type="STRING" id="1157962.A0A250XRZ6"/>
<dbReference type="Pfam" id="PF00270">
    <property type="entry name" value="DEAD"/>
    <property type="match status" value="1"/>
</dbReference>
<dbReference type="PANTHER" id="PTHR47835:SF3">
    <property type="entry name" value="HELICASE FOR MEIOSIS 1"/>
    <property type="match status" value="1"/>
</dbReference>
<dbReference type="InterPro" id="IPR001650">
    <property type="entry name" value="Helicase_C-like"/>
</dbReference>
<dbReference type="AlphaFoldDB" id="A0A250XRZ6"/>
<dbReference type="InterPro" id="IPR052247">
    <property type="entry name" value="Meiotic_Crossover_Helicase"/>
</dbReference>
<accession>A0A250XRZ6</accession>
<proteinExistence type="predicted"/>
<dbReference type="EMBL" id="BEGY01000177">
    <property type="protein sequence ID" value="GAX85570.1"/>
    <property type="molecule type" value="Genomic_DNA"/>
</dbReference>
<evidence type="ECO:0000313" key="5">
    <source>
        <dbReference type="Proteomes" id="UP000232323"/>
    </source>
</evidence>
<keyword evidence="2" id="KW-0067">ATP-binding</keyword>
<dbReference type="SMART" id="SM00487">
    <property type="entry name" value="DEXDc"/>
    <property type="match status" value="1"/>
</dbReference>
<keyword evidence="1" id="KW-0547">Nucleotide-binding</keyword>
<dbReference type="GO" id="GO:0005524">
    <property type="term" value="F:ATP binding"/>
    <property type="evidence" value="ECO:0007669"/>
    <property type="project" value="UniProtKB-KW"/>
</dbReference>
<name>A0A250XRZ6_9CHLO</name>
<gene>
    <name evidence="4" type="ORF">CEUSTIGMA_g12985.t1</name>
</gene>
<dbReference type="OrthoDB" id="5575at2759"/>
<reference evidence="4 5" key="1">
    <citation type="submission" date="2017-08" db="EMBL/GenBank/DDBJ databases">
        <title>Acidophilic green algal genome provides insights into adaptation to an acidic environment.</title>
        <authorList>
            <person name="Hirooka S."/>
            <person name="Hirose Y."/>
            <person name="Kanesaki Y."/>
            <person name="Higuchi S."/>
            <person name="Fujiwara T."/>
            <person name="Onuma R."/>
            <person name="Era A."/>
            <person name="Ohbayashi R."/>
            <person name="Uzuka A."/>
            <person name="Nozaki H."/>
            <person name="Yoshikawa H."/>
            <person name="Miyagishima S.Y."/>
        </authorList>
    </citation>
    <scope>NUCLEOTIDE SEQUENCE [LARGE SCALE GENOMIC DNA]</scope>
    <source>
        <strain evidence="4 5">NIES-2499</strain>
    </source>
</reference>
<dbReference type="SMART" id="SM00490">
    <property type="entry name" value="HELICc"/>
    <property type="match status" value="1"/>
</dbReference>
<dbReference type="InterPro" id="IPR011545">
    <property type="entry name" value="DEAD/DEAH_box_helicase_dom"/>
</dbReference>
<dbReference type="InterPro" id="IPR027417">
    <property type="entry name" value="P-loop_NTPase"/>
</dbReference>
<dbReference type="Proteomes" id="UP000232323">
    <property type="component" value="Unassembled WGS sequence"/>
</dbReference>
<dbReference type="PANTHER" id="PTHR47835">
    <property type="entry name" value="HFM1, ATP DEPENDENT DNA HELICASE HOMOLOG"/>
    <property type="match status" value="1"/>
</dbReference>
<evidence type="ECO:0000313" key="4">
    <source>
        <dbReference type="EMBL" id="GAX85570.1"/>
    </source>
</evidence>
<evidence type="ECO:0000259" key="3">
    <source>
        <dbReference type="PROSITE" id="PS51192"/>
    </source>
</evidence>
<feature type="domain" description="Helicase ATP-binding" evidence="3">
    <location>
        <begin position="115"/>
        <end position="313"/>
    </location>
</feature>
<comment type="caution">
    <text evidence="4">The sequence shown here is derived from an EMBL/GenBank/DDBJ whole genome shotgun (WGS) entry which is preliminary data.</text>
</comment>
<dbReference type="GO" id="GO:0003676">
    <property type="term" value="F:nucleic acid binding"/>
    <property type="evidence" value="ECO:0007669"/>
    <property type="project" value="InterPro"/>
</dbReference>
<dbReference type="SUPFAM" id="SSF52540">
    <property type="entry name" value="P-loop containing nucleoside triphosphate hydrolases"/>
    <property type="match status" value="2"/>
</dbReference>
<dbReference type="GO" id="GO:0043138">
    <property type="term" value="F:3'-5' DNA helicase activity"/>
    <property type="evidence" value="ECO:0007669"/>
    <property type="project" value="UniProtKB-EC"/>
</dbReference>
<dbReference type="InterPro" id="IPR014001">
    <property type="entry name" value="Helicase_ATP-bd"/>
</dbReference>
<sequence length="598" mass="64277">MPPWKLHHPSAGESQQYFPFNNNDHLAVLDGDTQIVNTVPANTNQGLQAFYSHQAGVFDHDSARICAMDPEGQGAFASDDDAEGCLRAVRNLPNCFQKLYKSFRYFNMVQSECYSCAYLSDENMVISAPTGSGKTGVMELSLLRLLSKQLDEGGTCLVGKRGAVKAVYIAPLRALCQEKLQDWSSRFGIFLGLNCVELTGDTEPDPAQMESADIICTTPEKFDSMTRKLNEKGGATFFSEIGLVMIDEVHLLGESGRGSALEAGVVSRIKMVSQFPDMAQFPLGHVRFVAVSATIPNVGDIAQWLHVDPALGLKQFGEEARPVKLKTVVRSFRATKNDFMFEKLLSGYLPPIISEFSKGKPTLIFCSSRKGTLETAQHLVSIANHTAGSNAAGVGPSFPNPSQHNSRNLNTVLMAGNKKLNPHQATMAGRGLECSSPYIRDRQHQEILTAAARQMQNAKLADVVTSGVGIHSAGLDGEDRALVEKLFLSGDLLVLCTTSTLALGVNLPAHLVIIKGTRRYCGNDAESGYTPCAVGTASSSAAINPAGTGSSTAALSGSTYKEYDRSVCLQMVGRAGRPQFDTEGVAVIMTQTNVGSSY</sequence>
<evidence type="ECO:0000256" key="1">
    <source>
        <dbReference type="ARBA" id="ARBA00022741"/>
    </source>
</evidence>
<organism evidence="4 5">
    <name type="scientific">Chlamydomonas eustigma</name>
    <dbReference type="NCBI Taxonomy" id="1157962"/>
    <lineage>
        <taxon>Eukaryota</taxon>
        <taxon>Viridiplantae</taxon>
        <taxon>Chlorophyta</taxon>
        <taxon>core chlorophytes</taxon>
        <taxon>Chlorophyceae</taxon>
        <taxon>CS clade</taxon>
        <taxon>Chlamydomonadales</taxon>
        <taxon>Chlamydomonadaceae</taxon>
        <taxon>Chlamydomonas</taxon>
    </lineage>
</organism>